<dbReference type="OrthoDB" id="3184970at2759"/>
<dbReference type="Proteomes" id="UP000807469">
    <property type="component" value="Unassembled WGS sequence"/>
</dbReference>
<feature type="non-terminal residue" evidence="1">
    <location>
        <position position="156"/>
    </location>
</feature>
<organism evidence="1 2">
    <name type="scientific">Pholiota conissans</name>
    <dbReference type="NCBI Taxonomy" id="109636"/>
    <lineage>
        <taxon>Eukaryota</taxon>
        <taxon>Fungi</taxon>
        <taxon>Dikarya</taxon>
        <taxon>Basidiomycota</taxon>
        <taxon>Agaricomycotina</taxon>
        <taxon>Agaricomycetes</taxon>
        <taxon>Agaricomycetidae</taxon>
        <taxon>Agaricales</taxon>
        <taxon>Agaricineae</taxon>
        <taxon>Strophariaceae</taxon>
        <taxon>Pholiota</taxon>
    </lineage>
</organism>
<proteinExistence type="predicted"/>
<reference evidence="1" key="1">
    <citation type="submission" date="2020-11" db="EMBL/GenBank/DDBJ databases">
        <authorList>
            <consortium name="DOE Joint Genome Institute"/>
            <person name="Ahrendt S."/>
            <person name="Riley R."/>
            <person name="Andreopoulos W."/>
            <person name="Labutti K."/>
            <person name="Pangilinan J."/>
            <person name="Ruiz-Duenas F.J."/>
            <person name="Barrasa J.M."/>
            <person name="Sanchez-Garcia M."/>
            <person name="Camarero S."/>
            <person name="Miyauchi S."/>
            <person name="Serrano A."/>
            <person name="Linde D."/>
            <person name="Babiker R."/>
            <person name="Drula E."/>
            <person name="Ayuso-Fernandez I."/>
            <person name="Pacheco R."/>
            <person name="Padilla G."/>
            <person name="Ferreira P."/>
            <person name="Barriuso J."/>
            <person name="Kellner H."/>
            <person name="Castanera R."/>
            <person name="Alfaro M."/>
            <person name="Ramirez L."/>
            <person name="Pisabarro A.G."/>
            <person name="Kuo A."/>
            <person name="Tritt A."/>
            <person name="Lipzen A."/>
            <person name="He G."/>
            <person name="Yan M."/>
            <person name="Ng V."/>
            <person name="Cullen D."/>
            <person name="Martin F."/>
            <person name="Rosso M.-N."/>
            <person name="Henrissat B."/>
            <person name="Hibbett D."/>
            <person name="Martinez A.T."/>
            <person name="Grigoriev I.V."/>
        </authorList>
    </citation>
    <scope>NUCLEOTIDE SEQUENCE</scope>
    <source>
        <strain evidence="1">CIRM-BRFM 674</strain>
    </source>
</reference>
<dbReference type="AlphaFoldDB" id="A0A9P5YQ52"/>
<keyword evidence="2" id="KW-1185">Reference proteome</keyword>
<evidence type="ECO:0000313" key="2">
    <source>
        <dbReference type="Proteomes" id="UP000807469"/>
    </source>
</evidence>
<protein>
    <recommendedName>
        <fullName evidence="3">BTB domain-containing protein</fullName>
    </recommendedName>
</protein>
<name>A0A9P5YQ52_9AGAR</name>
<sequence length="156" mass="17346">MQPENSGSSPEITCSDLFDTTGADVTFISSDFVLFKMQSTHLSLNSVGFVQAGEHIIAAEPVALEESSQVLEILFQFIEPPPESRNFRHPEVDDIMIDLFFELAEAAEKYIVYAAVGVCLARMKQLLEEYPFEVLNHCARHGHPDLADRAAEITIS</sequence>
<comment type="caution">
    <text evidence="1">The sequence shown here is derived from an EMBL/GenBank/DDBJ whole genome shotgun (WGS) entry which is preliminary data.</text>
</comment>
<evidence type="ECO:0000313" key="1">
    <source>
        <dbReference type="EMBL" id="KAF9473853.1"/>
    </source>
</evidence>
<accession>A0A9P5YQ52</accession>
<evidence type="ECO:0008006" key="3">
    <source>
        <dbReference type="Google" id="ProtNLM"/>
    </source>
</evidence>
<dbReference type="EMBL" id="MU155412">
    <property type="protein sequence ID" value="KAF9473853.1"/>
    <property type="molecule type" value="Genomic_DNA"/>
</dbReference>
<gene>
    <name evidence="1" type="ORF">BDN70DRAFT_843093</name>
</gene>